<evidence type="ECO:0000256" key="2">
    <source>
        <dbReference type="ARBA" id="ARBA00005120"/>
    </source>
</evidence>
<evidence type="ECO:0000256" key="7">
    <source>
        <dbReference type="ARBA" id="ARBA00022915"/>
    </source>
</evidence>
<name>A0ABQ6GTG0_9GAMM</name>
<comment type="pathway">
    <text evidence="2">Amino-acid biosynthesis; L-lysine biosynthesis via DAP pathway; (S)-tetrahydrodipicolinate from L-aspartate: step 3/4.</text>
</comment>
<dbReference type="Gene3D" id="3.20.20.70">
    <property type="entry name" value="Aldolase class I"/>
    <property type="match status" value="1"/>
</dbReference>
<gene>
    <name evidence="14" type="primary">dapA_3</name>
    <name evidence="14" type="ORF">tinsulaeT_12820</name>
</gene>
<dbReference type="SUPFAM" id="SSF51569">
    <property type="entry name" value="Aldolase"/>
    <property type="match status" value="1"/>
</dbReference>
<reference evidence="14 15" key="1">
    <citation type="submission" date="2023-03" db="EMBL/GenBank/DDBJ databases">
        <title>Draft genome sequence of Thalassotalea insulae KCTC 62186T.</title>
        <authorList>
            <person name="Sawabe T."/>
        </authorList>
    </citation>
    <scope>NUCLEOTIDE SEQUENCE [LARGE SCALE GENOMIC DNA]</scope>
    <source>
        <strain evidence="14 15">KCTC 62186</strain>
    </source>
</reference>
<dbReference type="InterPro" id="IPR005263">
    <property type="entry name" value="DapA"/>
</dbReference>
<dbReference type="PANTHER" id="PTHR12128:SF66">
    <property type="entry name" value="4-HYDROXY-2-OXOGLUTARATE ALDOLASE, MITOCHONDRIAL"/>
    <property type="match status" value="1"/>
</dbReference>
<comment type="catalytic activity">
    <reaction evidence="11">
        <text>L-aspartate 4-semialdehyde + pyruvate = (2S,4S)-4-hydroxy-2,3,4,5-tetrahydrodipicolinate + H2O + H(+)</text>
        <dbReference type="Rhea" id="RHEA:34171"/>
        <dbReference type="ChEBI" id="CHEBI:15361"/>
        <dbReference type="ChEBI" id="CHEBI:15377"/>
        <dbReference type="ChEBI" id="CHEBI:15378"/>
        <dbReference type="ChEBI" id="CHEBI:67139"/>
        <dbReference type="ChEBI" id="CHEBI:537519"/>
        <dbReference type="EC" id="4.3.3.7"/>
    </reaction>
</comment>
<accession>A0ABQ6GTG0</accession>
<evidence type="ECO:0000256" key="12">
    <source>
        <dbReference type="NCBIfam" id="TIGR00674"/>
    </source>
</evidence>
<evidence type="ECO:0000313" key="15">
    <source>
        <dbReference type="Proteomes" id="UP001157186"/>
    </source>
</evidence>
<comment type="caution">
    <text evidence="14">The sequence shown here is derived from an EMBL/GenBank/DDBJ whole genome shotgun (WGS) entry which is preliminary data.</text>
</comment>
<keyword evidence="6" id="KW-0028">Amino-acid biosynthesis</keyword>
<dbReference type="Pfam" id="PF00701">
    <property type="entry name" value="DHDPS"/>
    <property type="match status" value="1"/>
</dbReference>
<dbReference type="NCBIfam" id="TIGR00674">
    <property type="entry name" value="dapA"/>
    <property type="match status" value="1"/>
</dbReference>
<keyword evidence="10" id="KW-0704">Schiff base</keyword>
<dbReference type="InterPro" id="IPR013785">
    <property type="entry name" value="Aldolase_TIM"/>
</dbReference>
<dbReference type="SMART" id="SM01130">
    <property type="entry name" value="DHDPS"/>
    <property type="match status" value="1"/>
</dbReference>
<keyword evidence="5" id="KW-0963">Cytoplasm</keyword>
<keyword evidence="9 13" id="KW-0456">Lyase</keyword>
<comment type="function">
    <text evidence="1">Catalyzes the condensation of (S)-aspartate-beta-semialdehyde [(S)-ASA] and pyruvate to 4-hydroxy-tetrahydrodipicolinate (HTPA).</text>
</comment>
<evidence type="ECO:0000256" key="9">
    <source>
        <dbReference type="ARBA" id="ARBA00023239"/>
    </source>
</evidence>
<dbReference type="PRINTS" id="PR00146">
    <property type="entry name" value="DHPICSNTHASE"/>
</dbReference>
<evidence type="ECO:0000256" key="1">
    <source>
        <dbReference type="ARBA" id="ARBA00003294"/>
    </source>
</evidence>
<evidence type="ECO:0000256" key="10">
    <source>
        <dbReference type="ARBA" id="ARBA00023270"/>
    </source>
</evidence>
<dbReference type="Proteomes" id="UP001157186">
    <property type="component" value="Unassembled WGS sequence"/>
</dbReference>
<keyword evidence="8" id="KW-0457">Lysine biosynthesis</keyword>
<dbReference type="InterPro" id="IPR002220">
    <property type="entry name" value="DapA-like"/>
</dbReference>
<evidence type="ECO:0000313" key="14">
    <source>
        <dbReference type="EMBL" id="GLX77942.1"/>
    </source>
</evidence>
<dbReference type="PANTHER" id="PTHR12128">
    <property type="entry name" value="DIHYDRODIPICOLINATE SYNTHASE"/>
    <property type="match status" value="1"/>
</dbReference>
<protein>
    <recommendedName>
        <fullName evidence="4 12">4-hydroxy-tetrahydrodipicolinate synthase</fullName>
        <ecNumber evidence="4 12">4.3.3.7</ecNumber>
    </recommendedName>
</protein>
<keyword evidence="7" id="KW-0220">Diaminopimelate biosynthesis</keyword>
<organism evidence="14 15">
    <name type="scientific">Thalassotalea insulae</name>
    <dbReference type="NCBI Taxonomy" id="2056778"/>
    <lineage>
        <taxon>Bacteria</taxon>
        <taxon>Pseudomonadati</taxon>
        <taxon>Pseudomonadota</taxon>
        <taxon>Gammaproteobacteria</taxon>
        <taxon>Alteromonadales</taxon>
        <taxon>Colwelliaceae</taxon>
        <taxon>Thalassotalea</taxon>
    </lineage>
</organism>
<dbReference type="PROSITE" id="PS00666">
    <property type="entry name" value="DHDPS_2"/>
    <property type="match status" value="1"/>
</dbReference>
<dbReference type="PIRSF" id="PIRSF001365">
    <property type="entry name" value="DHDPS"/>
    <property type="match status" value="1"/>
</dbReference>
<dbReference type="InterPro" id="IPR020625">
    <property type="entry name" value="Schiff_base-form_aldolases_AS"/>
</dbReference>
<proteinExistence type="inferred from homology"/>
<evidence type="ECO:0000256" key="11">
    <source>
        <dbReference type="ARBA" id="ARBA00047836"/>
    </source>
</evidence>
<evidence type="ECO:0000256" key="3">
    <source>
        <dbReference type="ARBA" id="ARBA00007592"/>
    </source>
</evidence>
<dbReference type="EMBL" id="BSST01000001">
    <property type="protein sequence ID" value="GLX77942.1"/>
    <property type="molecule type" value="Genomic_DNA"/>
</dbReference>
<evidence type="ECO:0000256" key="5">
    <source>
        <dbReference type="ARBA" id="ARBA00022490"/>
    </source>
</evidence>
<keyword evidence="15" id="KW-1185">Reference proteome</keyword>
<evidence type="ECO:0000256" key="6">
    <source>
        <dbReference type="ARBA" id="ARBA00022605"/>
    </source>
</evidence>
<dbReference type="RefSeq" id="WP_284243839.1">
    <property type="nucleotide sequence ID" value="NZ_BSST01000001.1"/>
</dbReference>
<dbReference type="EC" id="4.3.3.7" evidence="4 12"/>
<evidence type="ECO:0000256" key="13">
    <source>
        <dbReference type="PIRNR" id="PIRNR001365"/>
    </source>
</evidence>
<evidence type="ECO:0000256" key="8">
    <source>
        <dbReference type="ARBA" id="ARBA00023154"/>
    </source>
</evidence>
<sequence length="315" mass="34586">MNLTNHITNLNHISLWTALVTPMRPDGAIDFDNLIALARLQAKAGNGITLLGSTGEGLALTLDEQLAVVQCVTKLSLNVPIMVAVGGYNLAAQKAWIKQCNQMAIHGYLLTSPIYAKPGTVGLSHWFNELLEQATFPCMIYNVPSRSGVTIPVSTLQNIQHHPNCWALKEASGDLATLLAYRQHCPKIEIYSGEDAMMPYLAAAGVKGLVSVAANIWPQATHRYVELALAGQHHELFPVWQNAVDALFQVASPIATKVLMTMKGQLNHSRLRAPLIEQELDSENRLAEVDQQISRWFNSKQNLAIIENKQVIGVK</sequence>
<evidence type="ECO:0000256" key="4">
    <source>
        <dbReference type="ARBA" id="ARBA00012086"/>
    </source>
</evidence>
<comment type="similarity">
    <text evidence="3 13">Belongs to the DapA family.</text>
</comment>